<comment type="caution">
    <text evidence="2">The sequence shown here is derived from an EMBL/GenBank/DDBJ whole genome shotgun (WGS) entry which is preliminary data.</text>
</comment>
<keyword evidence="3" id="KW-1185">Reference proteome</keyword>
<gene>
    <name evidence="2" type="ORF">CKO25_08715</name>
</gene>
<dbReference type="AlphaFoldDB" id="A0A9X0WHC7"/>
<protein>
    <submittedName>
        <fullName evidence="2">Uncharacterized protein</fullName>
    </submittedName>
</protein>
<dbReference type="Proteomes" id="UP001138802">
    <property type="component" value="Unassembled WGS sequence"/>
</dbReference>
<dbReference type="EMBL" id="NRSD01000007">
    <property type="protein sequence ID" value="MBK1644727.1"/>
    <property type="molecule type" value="Genomic_DNA"/>
</dbReference>
<organism evidence="2 3">
    <name type="scientific">Thiocapsa imhoffii</name>
    <dbReference type="NCBI Taxonomy" id="382777"/>
    <lineage>
        <taxon>Bacteria</taxon>
        <taxon>Pseudomonadati</taxon>
        <taxon>Pseudomonadota</taxon>
        <taxon>Gammaproteobacteria</taxon>
        <taxon>Chromatiales</taxon>
        <taxon>Chromatiaceae</taxon>
        <taxon>Thiocapsa</taxon>
    </lineage>
</organism>
<feature type="region of interest" description="Disordered" evidence="1">
    <location>
        <begin position="1"/>
        <end position="21"/>
    </location>
</feature>
<evidence type="ECO:0000313" key="2">
    <source>
        <dbReference type="EMBL" id="MBK1644727.1"/>
    </source>
</evidence>
<evidence type="ECO:0000256" key="1">
    <source>
        <dbReference type="SAM" id="MobiDB-lite"/>
    </source>
</evidence>
<proteinExistence type="predicted"/>
<reference evidence="2 3" key="1">
    <citation type="journal article" date="2020" name="Microorganisms">
        <title>Osmotic Adaptation and Compatible Solute Biosynthesis of Phototrophic Bacteria as Revealed from Genome Analyses.</title>
        <authorList>
            <person name="Imhoff J.F."/>
            <person name="Rahn T."/>
            <person name="Kunzel S."/>
            <person name="Keller A."/>
            <person name="Neulinger S.C."/>
        </authorList>
    </citation>
    <scope>NUCLEOTIDE SEQUENCE [LARGE SCALE GENOMIC DNA]</scope>
    <source>
        <strain evidence="2 3">DSM 21303</strain>
    </source>
</reference>
<sequence>MISSSEGLRRNGDSALGSDDCGAVRRDRVGRLRNAATRAILTLPASRGNPLVALRRARRCRMLSQRGRVARFVAPLMPAGAGDRASPATV</sequence>
<accession>A0A9X0WHC7</accession>
<evidence type="ECO:0000313" key="3">
    <source>
        <dbReference type="Proteomes" id="UP001138802"/>
    </source>
</evidence>
<name>A0A9X0WHC7_9GAMM</name>